<dbReference type="EMBL" id="MPJW01000090">
    <property type="protein sequence ID" value="OLU41168.1"/>
    <property type="molecule type" value="Genomic_DNA"/>
</dbReference>
<keyword evidence="1" id="KW-0472">Membrane</keyword>
<dbReference type="Proteomes" id="UP000186341">
    <property type="component" value="Unassembled WGS sequence"/>
</dbReference>
<proteinExistence type="predicted"/>
<feature type="transmembrane region" description="Helical" evidence="1">
    <location>
        <begin position="156"/>
        <end position="177"/>
    </location>
</feature>
<accession>A0A1U7NHH6</accession>
<evidence type="ECO:0000313" key="3">
    <source>
        <dbReference type="Proteomes" id="UP000186341"/>
    </source>
</evidence>
<sequence length="231" mass="27125">MKGVEEMADRFIAALNQIERQMKDMILSVSSDHTPFHEFVSEIQGEKMSDNDYFRILETFYGEYMRKQQSKAQMYCLMRMMQLEKAQNVRWMRKMFPKIEFSNAPNPSLKAFIDRKRPFYQALSDKIERKCVLISTAIVLIILPILILSLNLNSFLSLLIVFSLWGFLLRLSSRWIVPTLLQERIGMLSSKLSDVHQGFEKGMKFKNPPLVLFDMPRFVKSGTRRLMKAFC</sequence>
<evidence type="ECO:0000313" key="2">
    <source>
        <dbReference type="EMBL" id="OLU41168.1"/>
    </source>
</evidence>
<gene>
    <name evidence="2" type="ORF">BO222_03800</name>
</gene>
<keyword evidence="1" id="KW-1133">Transmembrane helix</keyword>
<comment type="caution">
    <text evidence="2">The sequence shown here is derived from an EMBL/GenBank/DDBJ whole genome shotgun (WGS) entry which is preliminary data.</text>
</comment>
<protein>
    <submittedName>
        <fullName evidence="2">Uncharacterized protein</fullName>
    </submittedName>
</protein>
<name>A0A1U7NHH6_9FIRM</name>
<evidence type="ECO:0000256" key="1">
    <source>
        <dbReference type="SAM" id="Phobius"/>
    </source>
</evidence>
<reference evidence="2 3" key="1">
    <citation type="submission" date="2016-11" db="EMBL/GenBank/DDBJ databases">
        <title>Description of two novel members of the family Erysipelotrichaceae: Ileibacterium lipovorans gen. nov., sp. nov. and Dubosiella newyorkensis, gen. nov., sp. nov.</title>
        <authorList>
            <person name="Cox L.M."/>
            <person name="Sohn J."/>
            <person name="Tyrrell K.L."/>
            <person name="Citron D.M."/>
            <person name="Lawson P.A."/>
            <person name="Patel N.B."/>
            <person name="Iizumi T."/>
            <person name="Perez-Perez G.I."/>
            <person name="Goldstein E.J."/>
            <person name="Blaser M.J."/>
        </authorList>
    </citation>
    <scope>NUCLEOTIDE SEQUENCE [LARGE SCALE GENOMIC DNA]</scope>
    <source>
        <strain evidence="2 3">NYU-BL-A3</strain>
    </source>
</reference>
<dbReference type="AlphaFoldDB" id="A0A1U7NHH6"/>
<keyword evidence="3" id="KW-1185">Reference proteome</keyword>
<feature type="transmembrane region" description="Helical" evidence="1">
    <location>
        <begin position="131"/>
        <end position="150"/>
    </location>
</feature>
<organism evidence="2 3">
    <name type="scientific">Ileibacterium valens</name>
    <dbReference type="NCBI Taxonomy" id="1862668"/>
    <lineage>
        <taxon>Bacteria</taxon>
        <taxon>Bacillati</taxon>
        <taxon>Bacillota</taxon>
        <taxon>Erysipelotrichia</taxon>
        <taxon>Erysipelotrichales</taxon>
        <taxon>Erysipelotrichaceae</taxon>
        <taxon>Ileibacterium</taxon>
    </lineage>
</organism>
<keyword evidence="1" id="KW-0812">Transmembrane</keyword>